<evidence type="ECO:0000313" key="2">
    <source>
        <dbReference type="Proteomes" id="UP000626092"/>
    </source>
</evidence>
<reference evidence="1" key="1">
    <citation type="submission" date="2019-11" db="EMBL/GenBank/DDBJ databases">
        <authorList>
            <person name="Liu Y."/>
            <person name="Hou J."/>
            <person name="Li T.-Q."/>
            <person name="Guan C.-H."/>
            <person name="Wu X."/>
            <person name="Wu H.-Z."/>
            <person name="Ling F."/>
            <person name="Zhang R."/>
            <person name="Shi X.-G."/>
            <person name="Ren J.-P."/>
            <person name="Chen E.-F."/>
            <person name="Sun J.-M."/>
        </authorList>
    </citation>
    <scope>NUCLEOTIDE SEQUENCE</scope>
    <source>
        <strain evidence="1">Adult_tree_wgs_1</strain>
        <tissue evidence="1">Leaves</tissue>
    </source>
</reference>
<dbReference type="Proteomes" id="UP000626092">
    <property type="component" value="Unassembled WGS sequence"/>
</dbReference>
<dbReference type="AlphaFoldDB" id="A0A834HGK0"/>
<dbReference type="PANTHER" id="PTHR33116:SF86">
    <property type="entry name" value="REVERSE TRANSCRIPTASE DOMAIN-CONTAINING PROTEIN"/>
    <property type="match status" value="1"/>
</dbReference>
<proteinExistence type="predicted"/>
<dbReference type="OrthoDB" id="1936608at2759"/>
<protein>
    <recommendedName>
        <fullName evidence="3">Reverse transcriptase domain-containing protein</fullName>
    </recommendedName>
</protein>
<accession>A0A834HGK0</accession>
<keyword evidence="2" id="KW-1185">Reference proteome</keyword>
<dbReference type="PANTHER" id="PTHR33116">
    <property type="entry name" value="REVERSE TRANSCRIPTASE ZINC-BINDING DOMAIN-CONTAINING PROTEIN-RELATED-RELATED"/>
    <property type="match status" value="1"/>
</dbReference>
<organism evidence="1 2">
    <name type="scientific">Rhododendron simsii</name>
    <name type="common">Sims's rhododendron</name>
    <dbReference type="NCBI Taxonomy" id="118357"/>
    <lineage>
        <taxon>Eukaryota</taxon>
        <taxon>Viridiplantae</taxon>
        <taxon>Streptophyta</taxon>
        <taxon>Embryophyta</taxon>
        <taxon>Tracheophyta</taxon>
        <taxon>Spermatophyta</taxon>
        <taxon>Magnoliopsida</taxon>
        <taxon>eudicotyledons</taxon>
        <taxon>Gunneridae</taxon>
        <taxon>Pentapetalae</taxon>
        <taxon>asterids</taxon>
        <taxon>Ericales</taxon>
        <taxon>Ericaceae</taxon>
        <taxon>Ericoideae</taxon>
        <taxon>Rhodoreae</taxon>
        <taxon>Rhododendron</taxon>
    </lineage>
</organism>
<sequence length="211" mass="23792">MLRHAESRGAIQGLRICRGAPSISHLLFVDDTLVFCKAKRRELQAIGDILDDYRKASGQLINLQKSSMFFSKNTGADLKRALSSNLVIPVRTDLGKYLGLPTEVGKSKTEMFNYIKERVLQKLAGWKEKILNQAGKEVLLKSVALALPTYAMMCFKLPKGLCHQIESAMASFWWGQKNNERKIHCMKWSRFGEQSVLGLAEYLGRKEGLRG</sequence>
<evidence type="ECO:0008006" key="3">
    <source>
        <dbReference type="Google" id="ProtNLM"/>
    </source>
</evidence>
<comment type="caution">
    <text evidence="1">The sequence shown here is derived from an EMBL/GenBank/DDBJ whole genome shotgun (WGS) entry which is preliminary data.</text>
</comment>
<dbReference type="EMBL" id="WJXA01000001">
    <property type="protein sequence ID" value="KAF7152045.1"/>
    <property type="molecule type" value="Genomic_DNA"/>
</dbReference>
<name>A0A834HGK0_RHOSS</name>
<gene>
    <name evidence="1" type="ORF">RHSIM_Rhsim01G0173900</name>
</gene>
<evidence type="ECO:0000313" key="1">
    <source>
        <dbReference type="EMBL" id="KAF7152045.1"/>
    </source>
</evidence>